<evidence type="ECO:0000256" key="4">
    <source>
        <dbReference type="ARBA" id="ARBA00022989"/>
    </source>
</evidence>
<evidence type="ECO:0000256" key="2">
    <source>
        <dbReference type="ARBA" id="ARBA00022475"/>
    </source>
</evidence>
<evidence type="ECO:0000313" key="7">
    <source>
        <dbReference type="EMBL" id="ASB39581.1"/>
    </source>
</evidence>
<feature type="transmembrane region" description="Helical" evidence="6">
    <location>
        <begin position="20"/>
        <end position="39"/>
    </location>
</feature>
<accession>A0A1Z2XMF2</accession>
<reference evidence="9" key="2">
    <citation type="submission" date="2017-05" db="EMBL/GenBank/DDBJ databases">
        <title>Improved OligoMM genomes.</title>
        <authorList>
            <person name="Garzetti D."/>
        </authorList>
    </citation>
    <scope>NUCLEOTIDE SEQUENCE [LARGE SCALE GENOMIC DNA]</scope>
    <source>
        <strain evidence="9">KB18</strain>
    </source>
</reference>
<keyword evidence="5 6" id="KW-0472">Membrane</keyword>
<feature type="transmembrane region" description="Helical" evidence="6">
    <location>
        <begin position="371"/>
        <end position="389"/>
    </location>
</feature>
<evidence type="ECO:0000313" key="10">
    <source>
        <dbReference type="Proteomes" id="UP000596035"/>
    </source>
</evidence>
<dbReference type="EMBL" id="CP021422">
    <property type="protein sequence ID" value="ASB39581.1"/>
    <property type="molecule type" value="Genomic_DNA"/>
</dbReference>
<name>A0A1Z2XMF2_9FIRM</name>
<comment type="subcellular location">
    <subcellularLocation>
        <location evidence="1">Cell membrane</location>
        <topology evidence="1">Multi-pass membrane protein</topology>
    </subcellularLocation>
</comment>
<evidence type="ECO:0000313" key="8">
    <source>
        <dbReference type="EMBL" id="QQR28872.1"/>
    </source>
</evidence>
<dbReference type="AlphaFoldDB" id="A0A1Z2XMF2"/>
<dbReference type="Proteomes" id="UP000196710">
    <property type="component" value="Chromosome"/>
</dbReference>
<gene>
    <name evidence="7" type="ORF">ADH66_02245</name>
    <name evidence="8" type="ORF">I5Q82_12285</name>
</gene>
<feature type="transmembrane region" description="Helical" evidence="6">
    <location>
        <begin position="338"/>
        <end position="359"/>
    </location>
</feature>
<keyword evidence="2" id="KW-1003">Cell membrane</keyword>
<feature type="transmembrane region" description="Helical" evidence="6">
    <location>
        <begin position="126"/>
        <end position="145"/>
    </location>
</feature>
<dbReference type="KEGG" id="amur:ADH66_02245"/>
<feature type="transmembrane region" description="Helical" evidence="6">
    <location>
        <begin position="395"/>
        <end position="419"/>
    </location>
</feature>
<feature type="transmembrane region" description="Helical" evidence="6">
    <location>
        <begin position="59"/>
        <end position="79"/>
    </location>
</feature>
<evidence type="ECO:0000256" key="5">
    <source>
        <dbReference type="ARBA" id="ARBA00023136"/>
    </source>
</evidence>
<feature type="transmembrane region" description="Helical" evidence="6">
    <location>
        <begin position="154"/>
        <end position="173"/>
    </location>
</feature>
<evidence type="ECO:0000256" key="3">
    <source>
        <dbReference type="ARBA" id="ARBA00022692"/>
    </source>
</evidence>
<keyword evidence="3 6" id="KW-0812">Transmembrane</keyword>
<reference evidence="8 10" key="3">
    <citation type="submission" date="2020-11" db="EMBL/GenBank/DDBJ databases">
        <title>Closed and high quality bacterial genomes of the OMM12 community.</title>
        <authorList>
            <person name="Marbouty M."/>
            <person name="Lamy-Besnier Q."/>
            <person name="Debarbieux L."/>
            <person name="Koszul R."/>
        </authorList>
    </citation>
    <scope>NUCLEOTIDE SEQUENCE [LARGE SCALE GENOMIC DNA]</scope>
    <source>
        <strain evidence="8 10">KB18</strain>
    </source>
</reference>
<feature type="transmembrane region" description="Helical" evidence="6">
    <location>
        <begin position="91"/>
        <end position="114"/>
    </location>
</feature>
<feature type="transmembrane region" description="Helical" evidence="6">
    <location>
        <begin position="304"/>
        <end position="323"/>
    </location>
</feature>
<dbReference type="InterPro" id="IPR002797">
    <property type="entry name" value="Polysacc_synth"/>
</dbReference>
<dbReference type="RefSeq" id="WP_066536216.1">
    <property type="nucleotide sequence ID" value="NZ_CAJTCQ010000002.1"/>
</dbReference>
<dbReference type="PANTHER" id="PTHR30250:SF11">
    <property type="entry name" value="O-ANTIGEN TRANSPORTER-RELATED"/>
    <property type="match status" value="1"/>
</dbReference>
<feature type="transmembrane region" description="Helical" evidence="6">
    <location>
        <begin position="179"/>
        <end position="201"/>
    </location>
</feature>
<keyword evidence="9" id="KW-1185">Reference proteome</keyword>
<dbReference type="Pfam" id="PF01943">
    <property type="entry name" value="Polysacc_synt"/>
    <property type="match status" value="1"/>
</dbReference>
<organism evidence="8 10">
    <name type="scientific">Acutalibacter muris</name>
    <dbReference type="NCBI Taxonomy" id="1796620"/>
    <lineage>
        <taxon>Bacteria</taxon>
        <taxon>Bacillati</taxon>
        <taxon>Bacillota</taxon>
        <taxon>Clostridia</taxon>
        <taxon>Eubacteriales</taxon>
        <taxon>Acutalibacteraceae</taxon>
        <taxon>Acutalibacter</taxon>
    </lineage>
</organism>
<reference evidence="7" key="1">
    <citation type="journal article" date="2017" name="Genome Announc.">
        <title>High-Quality Whole-Genome Sequences of the Oligo-Mouse-Microbiota Bacterial Community.</title>
        <authorList>
            <person name="Garzetti D."/>
            <person name="Brugiroux S."/>
            <person name="Bunk B."/>
            <person name="Pukall R."/>
            <person name="McCoy K.D."/>
            <person name="Macpherson A.J."/>
            <person name="Stecher B."/>
        </authorList>
    </citation>
    <scope>NUCLEOTIDE SEQUENCE</scope>
    <source>
        <strain evidence="7">KB18</strain>
    </source>
</reference>
<evidence type="ECO:0000256" key="6">
    <source>
        <dbReference type="SAM" id="Phobius"/>
    </source>
</evidence>
<dbReference type="GO" id="GO:0005886">
    <property type="term" value="C:plasma membrane"/>
    <property type="evidence" value="ECO:0007669"/>
    <property type="project" value="UniProtKB-SubCell"/>
</dbReference>
<keyword evidence="4 6" id="KW-1133">Transmembrane helix</keyword>
<dbReference type="Proteomes" id="UP000596035">
    <property type="component" value="Chromosome"/>
</dbReference>
<sequence>MNLREKWRSRQRHSLLENTVMLYILQFSNMALGMLTQGYKMRVLGVELVGLLGAAQYTANFFLIFLDFGFLLSATAKISARREDKQELSRILSCVVAAKVIFTLISAVVLTVFIVPKLTGTGEVLAYYFFLLSCVAATMLPDYMYRGLEQMSAITIRAVAIKFVATALTFVLVQRPEDFYLCPLCTAIGNLGALAFVYWHLRSRVGVGFTRVSLREVWVEIKDSSQFLLSRMAASINSNLNGLLLKHAMPDASLSIYTNPDMATGLYTSADTVIQAARNGMSPIADSLYPHMMKHRNFSIVKKALLFIYPVILLGCAFVFAFAEPLLTLWLGPEGRDVVLPLRLMIPVAVFCFPNYVLGYPTLGAMGLAKYANISTGFGTVIYLIGAWVCYKTVGISLPALCILSSVTEFSILLFRLAVIIKNRRLLQSPDGEGKK</sequence>
<evidence type="ECO:0000256" key="1">
    <source>
        <dbReference type="ARBA" id="ARBA00004651"/>
    </source>
</evidence>
<protein>
    <submittedName>
        <fullName evidence="8">Oligosaccharide flippase family protein</fullName>
    </submittedName>
</protein>
<dbReference type="PANTHER" id="PTHR30250">
    <property type="entry name" value="PST FAMILY PREDICTED COLANIC ACID TRANSPORTER"/>
    <property type="match status" value="1"/>
</dbReference>
<dbReference type="InterPro" id="IPR050833">
    <property type="entry name" value="Poly_Biosynth_Transport"/>
</dbReference>
<proteinExistence type="predicted"/>
<evidence type="ECO:0000313" key="9">
    <source>
        <dbReference type="Proteomes" id="UP000196710"/>
    </source>
</evidence>
<dbReference type="EMBL" id="CP065321">
    <property type="protein sequence ID" value="QQR28872.1"/>
    <property type="molecule type" value="Genomic_DNA"/>
</dbReference>